<dbReference type="Gene3D" id="1.20.1250.20">
    <property type="entry name" value="MFS general substrate transporter like domains"/>
    <property type="match status" value="1"/>
</dbReference>
<evidence type="ECO:0000256" key="1">
    <source>
        <dbReference type="SAM" id="Phobius"/>
    </source>
</evidence>
<dbReference type="CDD" id="cd06174">
    <property type="entry name" value="MFS"/>
    <property type="match status" value="1"/>
</dbReference>
<dbReference type="SUPFAM" id="SSF103473">
    <property type="entry name" value="MFS general substrate transporter"/>
    <property type="match status" value="1"/>
</dbReference>
<dbReference type="PANTHER" id="PTHR23530">
    <property type="entry name" value="TRANSPORT PROTEIN-RELATED"/>
    <property type="match status" value="1"/>
</dbReference>
<organism evidence="2 3">
    <name type="scientific">Streptomyces cirratus</name>
    <dbReference type="NCBI Taxonomy" id="68187"/>
    <lineage>
        <taxon>Bacteria</taxon>
        <taxon>Bacillati</taxon>
        <taxon>Actinomycetota</taxon>
        <taxon>Actinomycetes</taxon>
        <taxon>Kitasatosporales</taxon>
        <taxon>Streptomycetaceae</taxon>
        <taxon>Streptomyces</taxon>
    </lineage>
</organism>
<gene>
    <name evidence="2" type="ORF">GCM10010347_26040</name>
</gene>
<keyword evidence="1" id="KW-0472">Membrane</keyword>
<protein>
    <submittedName>
        <fullName evidence="2">MFS transporter</fullName>
    </submittedName>
</protein>
<dbReference type="Proteomes" id="UP000642673">
    <property type="component" value="Unassembled WGS sequence"/>
</dbReference>
<feature type="transmembrane region" description="Helical" evidence="1">
    <location>
        <begin position="55"/>
        <end position="77"/>
    </location>
</feature>
<dbReference type="InterPro" id="IPR053160">
    <property type="entry name" value="MFS_DHA3_Transporter"/>
</dbReference>
<dbReference type="Pfam" id="PF07690">
    <property type="entry name" value="MFS_1"/>
    <property type="match status" value="1"/>
</dbReference>
<feature type="transmembrane region" description="Helical" evidence="1">
    <location>
        <begin position="362"/>
        <end position="381"/>
    </location>
</feature>
<feature type="transmembrane region" description="Helical" evidence="1">
    <location>
        <begin position="387"/>
        <end position="406"/>
    </location>
</feature>
<feature type="transmembrane region" description="Helical" evidence="1">
    <location>
        <begin position="21"/>
        <end position="43"/>
    </location>
</feature>
<evidence type="ECO:0000313" key="3">
    <source>
        <dbReference type="Proteomes" id="UP000642673"/>
    </source>
</evidence>
<keyword evidence="1" id="KW-1133">Transmembrane helix</keyword>
<reference evidence="3" key="1">
    <citation type="journal article" date="2019" name="Int. J. Syst. Evol. Microbiol.">
        <title>The Global Catalogue of Microorganisms (GCM) 10K type strain sequencing project: providing services to taxonomists for standard genome sequencing and annotation.</title>
        <authorList>
            <consortium name="The Broad Institute Genomics Platform"/>
            <consortium name="The Broad Institute Genome Sequencing Center for Infectious Disease"/>
            <person name="Wu L."/>
            <person name="Ma J."/>
        </authorList>
    </citation>
    <scope>NUCLEOTIDE SEQUENCE [LARGE SCALE GENOMIC DNA]</scope>
    <source>
        <strain evidence="3">JCM 4738</strain>
    </source>
</reference>
<feature type="transmembrane region" description="Helical" evidence="1">
    <location>
        <begin position="321"/>
        <end position="338"/>
    </location>
</feature>
<name>A0ABQ3EVV1_9ACTN</name>
<feature type="transmembrane region" description="Helical" evidence="1">
    <location>
        <begin position="179"/>
        <end position="200"/>
    </location>
</feature>
<dbReference type="InterPro" id="IPR036259">
    <property type="entry name" value="MFS_trans_sf"/>
</dbReference>
<evidence type="ECO:0000313" key="2">
    <source>
        <dbReference type="EMBL" id="GHB54950.1"/>
    </source>
</evidence>
<comment type="caution">
    <text evidence="2">The sequence shown here is derived from an EMBL/GenBank/DDBJ whole genome shotgun (WGS) entry which is preliminary data.</text>
</comment>
<feature type="transmembrane region" description="Helical" evidence="1">
    <location>
        <begin position="293"/>
        <end position="315"/>
    </location>
</feature>
<dbReference type="PANTHER" id="PTHR23530:SF1">
    <property type="entry name" value="PERMEASE, MAJOR FACILITATOR SUPERFAMILY-RELATED"/>
    <property type="match status" value="1"/>
</dbReference>
<dbReference type="EMBL" id="BMVP01000004">
    <property type="protein sequence ID" value="GHB54950.1"/>
    <property type="molecule type" value="Genomic_DNA"/>
</dbReference>
<accession>A0ABQ3EVV1</accession>
<keyword evidence="1" id="KW-0812">Transmembrane</keyword>
<keyword evidence="3" id="KW-1185">Reference proteome</keyword>
<proteinExistence type="predicted"/>
<sequence>MPISLRARATRRVRPPAAVLRVIRLNNGFQLLFNLLWWMPVFYEYQRRAGLSDSQIFGIQSVYYVAFCLLEIPTGFIADRIGQRRCMQLGAASMTAANLLPVVSPSFAGFMAHFLAIAVARSLVSGASSAYLYEYLHEHGADAHYVQAEGTARALGLWAKIACWPLVGVLMHVRHEAPYVLTALCALGSLACAAALPAIAAPRDGAHPPPERVGLLASARQAAKVLRTSRSLGPLMVQGVAVFTLARICQVNLFQPLLLEKHLPVADHGAVLSAMTVAEAVGSARTGWLRGRLSDTTVVTVLSVVMALTLAATTLSGGPGTILWLCVFAAAAGLAYPVQRNLINAAIPPTPYRATLLSVESIIDRGVCALVALAVGAYLAADRLDALLVHAAVGTCVLLLVVGVVLGRLRRDGERPAAGRT</sequence>
<dbReference type="InterPro" id="IPR011701">
    <property type="entry name" value="MFS"/>
</dbReference>